<sequence>MDVMSRIIPTLNQKIWLEHDIKRIEQLYDGGKIMQFPALQTVYNLPSKMLFPYLQLKSCLQHTRPQTLHDEPLQELSTFEKICTNALPPKKVISLCYKALIHSQTNIKITYKHAWHKELNQTISEEHWTKAYSSHRGITSCTNHLELQRKILYRWYLVPERIHKIWPQSSTNQCWRCKQQVGTMLHTWWSCDIIQPFWRKVGHLIQQITNTNVEPTIEMCLLYIPPENLTRAQWATTYHILISTAMLIARLWKSPSAPNFSTLLNQINTNWQYESMLVHQRGLNKSMAKANLVWKEYWEANKAAHTLPNPKNNSPEAPVTTDTLK</sequence>
<evidence type="ECO:0008006" key="4">
    <source>
        <dbReference type="Google" id="ProtNLM"/>
    </source>
</evidence>
<protein>
    <recommendedName>
        <fullName evidence="4">Reverse transcriptase zinc-binding domain-containing protein</fullName>
    </recommendedName>
</protein>
<dbReference type="AlphaFoldDB" id="A0AAD1RYX2"/>
<evidence type="ECO:0000256" key="1">
    <source>
        <dbReference type="SAM" id="MobiDB-lite"/>
    </source>
</evidence>
<dbReference type="Proteomes" id="UP001295444">
    <property type="component" value="Chromosome 04"/>
</dbReference>
<reference evidence="2" key="1">
    <citation type="submission" date="2022-03" db="EMBL/GenBank/DDBJ databases">
        <authorList>
            <person name="Alioto T."/>
            <person name="Alioto T."/>
            <person name="Gomez Garrido J."/>
        </authorList>
    </citation>
    <scope>NUCLEOTIDE SEQUENCE</scope>
</reference>
<gene>
    <name evidence="2" type="ORF">PECUL_23A061265</name>
</gene>
<feature type="region of interest" description="Disordered" evidence="1">
    <location>
        <begin position="305"/>
        <end position="325"/>
    </location>
</feature>
<keyword evidence="3" id="KW-1185">Reference proteome</keyword>
<dbReference type="EMBL" id="OW240915">
    <property type="protein sequence ID" value="CAH2283904.1"/>
    <property type="molecule type" value="Genomic_DNA"/>
</dbReference>
<evidence type="ECO:0000313" key="2">
    <source>
        <dbReference type="EMBL" id="CAH2283904.1"/>
    </source>
</evidence>
<proteinExistence type="predicted"/>
<accession>A0AAD1RYX2</accession>
<organism evidence="2 3">
    <name type="scientific">Pelobates cultripes</name>
    <name type="common">Western spadefoot toad</name>
    <dbReference type="NCBI Taxonomy" id="61616"/>
    <lineage>
        <taxon>Eukaryota</taxon>
        <taxon>Metazoa</taxon>
        <taxon>Chordata</taxon>
        <taxon>Craniata</taxon>
        <taxon>Vertebrata</taxon>
        <taxon>Euteleostomi</taxon>
        <taxon>Amphibia</taxon>
        <taxon>Batrachia</taxon>
        <taxon>Anura</taxon>
        <taxon>Pelobatoidea</taxon>
        <taxon>Pelobatidae</taxon>
        <taxon>Pelobates</taxon>
    </lineage>
</organism>
<evidence type="ECO:0000313" key="3">
    <source>
        <dbReference type="Proteomes" id="UP001295444"/>
    </source>
</evidence>
<feature type="compositionally biased region" description="Polar residues" evidence="1">
    <location>
        <begin position="309"/>
        <end position="325"/>
    </location>
</feature>
<name>A0AAD1RYX2_PELCU</name>